<dbReference type="InterPro" id="IPR029030">
    <property type="entry name" value="Caspase-like_dom_sf"/>
</dbReference>
<feature type="domain" description="Peptidase C14 caspase" evidence="2">
    <location>
        <begin position="629"/>
        <end position="851"/>
    </location>
</feature>
<gene>
    <name evidence="3" type="ORF">SAMN05421882_101924</name>
</gene>
<evidence type="ECO:0000259" key="2">
    <source>
        <dbReference type="Pfam" id="PF00656"/>
    </source>
</evidence>
<reference evidence="3 4" key="1">
    <citation type="submission" date="2016-10" db="EMBL/GenBank/DDBJ databases">
        <authorList>
            <person name="de Groot N.N."/>
        </authorList>
    </citation>
    <scope>NUCLEOTIDE SEQUENCE [LARGE SCALE GENOMIC DNA]</scope>
    <source>
        <strain evidence="3 4">Nm110</strain>
    </source>
</reference>
<dbReference type="SUPFAM" id="SSF52129">
    <property type="entry name" value="Caspase-like"/>
    <property type="match status" value="1"/>
</dbReference>
<evidence type="ECO:0000313" key="4">
    <source>
        <dbReference type="Proteomes" id="UP000183454"/>
    </source>
</evidence>
<dbReference type="GO" id="GO:0004197">
    <property type="term" value="F:cysteine-type endopeptidase activity"/>
    <property type="evidence" value="ECO:0007669"/>
    <property type="project" value="InterPro"/>
</dbReference>
<evidence type="ECO:0000313" key="3">
    <source>
        <dbReference type="EMBL" id="SDW62567.1"/>
    </source>
</evidence>
<dbReference type="Proteomes" id="UP000183454">
    <property type="component" value="Unassembled WGS sequence"/>
</dbReference>
<proteinExistence type="predicted"/>
<dbReference type="Pfam" id="PF00656">
    <property type="entry name" value="Peptidase_C14"/>
    <property type="match status" value="1"/>
</dbReference>
<dbReference type="SUPFAM" id="SSF81901">
    <property type="entry name" value="HCP-like"/>
    <property type="match status" value="1"/>
</dbReference>
<dbReference type="GO" id="GO:0006508">
    <property type="term" value="P:proteolysis"/>
    <property type="evidence" value="ECO:0007669"/>
    <property type="project" value="InterPro"/>
</dbReference>
<evidence type="ECO:0000256" key="1">
    <source>
        <dbReference type="SAM" id="Coils"/>
    </source>
</evidence>
<dbReference type="Pfam" id="PF08238">
    <property type="entry name" value="Sel1"/>
    <property type="match status" value="2"/>
</dbReference>
<dbReference type="InterPro" id="IPR011990">
    <property type="entry name" value="TPR-like_helical_dom_sf"/>
</dbReference>
<dbReference type="PANTHER" id="PTHR22576:SF37">
    <property type="entry name" value="MUCOSA-ASSOCIATED LYMPHOID TISSUE LYMPHOMA TRANSLOCATION PROTEIN 1"/>
    <property type="match status" value="1"/>
</dbReference>
<dbReference type="InterPro" id="IPR006597">
    <property type="entry name" value="Sel1-like"/>
</dbReference>
<dbReference type="InterPro" id="IPR011600">
    <property type="entry name" value="Pept_C14_caspase"/>
</dbReference>
<sequence>MQEPRTMKHTLNLNFSCQANQRWPQQCVVFFLSLLSACILISCASNRSNHADAEINAGNVNKLQVIDCLLPGQLRQLGVNMTYLTARRPVRTSAADCEIRGGEYVAFDRANYATALKIWLPKASEGDAEAQTYVGEIYEKGLGIAPDYAMAAVWYRKAAEQGNSQAQTNLGYLYEKGLGVEQDSITALNWYRKASGLENTDIAFSASVEVSNAEVDTLRQQVSQYKAESAHYQQETDTLKKKLSDTQQQLDATRQQLNRRKQDLLAQQKAADHIREELQQKLQQVDRESAPHKATSNEIAKFEQALKQKEAELEHNQKVIVKLENDAQEQKKTLDALKEGSERFAIETNRELTRLRDELKQNKIKFTKLESDLQQTQTQLALSQKTLNNKSDQLKKRENDLKALQEELTIKRAKATTAKDNLEVEKLSKALNELELAFQSQKQALDKLNREHESLAKQSHEKHQILKEKNEQITLLQERLARQKKIGTLPEETSSKLSKLTGPQIEIIEPPLVVQRGALAINTRSGLAKRTIVGKVTAPAGLVSLIVNDKEESVHENGLFKVDVPLKSATTPIEIIAVDQNSKRAEMKFIIEQSKSDSVQSTVATSEPEPNSESALKNVMPSSLFGKYYALLIGNNTYSKLPHLVTAINDVEAIAKILNSKYGFETKVLLNANRYDILKALNDYRKILTEKDNLLIYYAGHGVLDKVNDRGHWLPVDAEPDSSANWISIDNVTDQLKIIAAKHVLVVADSCYSGSLTRSSVARLEAGMTKEKRANWIKSLLNARSRLALSSGGLEPVLDGGGGNHSVFAKAFIEALRKNNDIMESYTLYRDISALVADAAKEYDFNQVPEYAPISHAGHGAGEFFFYPRQPT</sequence>
<name>A0A1H2V2M3_9PROT</name>
<dbReference type="AlphaFoldDB" id="A0A1H2V2M3"/>
<dbReference type="InterPro" id="IPR052039">
    <property type="entry name" value="Caspase-related_regulators"/>
</dbReference>
<dbReference type="EMBL" id="FNNH01000019">
    <property type="protein sequence ID" value="SDW62567.1"/>
    <property type="molecule type" value="Genomic_DNA"/>
</dbReference>
<keyword evidence="1" id="KW-0175">Coiled coil</keyword>
<dbReference type="Gene3D" id="1.25.40.10">
    <property type="entry name" value="Tetratricopeptide repeat domain"/>
    <property type="match status" value="1"/>
</dbReference>
<dbReference type="Gene3D" id="3.40.50.1460">
    <property type="match status" value="1"/>
</dbReference>
<feature type="coiled-coil region" evidence="1">
    <location>
        <begin position="208"/>
        <end position="486"/>
    </location>
</feature>
<organism evidence="3 4">
    <name type="scientific">Nitrosomonas communis</name>
    <dbReference type="NCBI Taxonomy" id="44574"/>
    <lineage>
        <taxon>Bacteria</taxon>
        <taxon>Pseudomonadati</taxon>
        <taxon>Pseudomonadota</taxon>
        <taxon>Betaproteobacteria</taxon>
        <taxon>Nitrosomonadales</taxon>
        <taxon>Nitrosomonadaceae</taxon>
        <taxon>Nitrosomonas</taxon>
    </lineage>
</organism>
<dbReference type="SMART" id="SM00671">
    <property type="entry name" value="SEL1"/>
    <property type="match status" value="2"/>
</dbReference>
<protein>
    <submittedName>
        <fullName evidence="3">Sel1 repeat-containing protein</fullName>
    </submittedName>
</protein>
<dbReference type="PANTHER" id="PTHR22576">
    <property type="entry name" value="MUCOSA ASSOCIATED LYMPHOID TISSUE LYMPHOMA TRANSLOCATION PROTEIN 1/PARACASPASE"/>
    <property type="match status" value="1"/>
</dbReference>
<accession>A0A1H2V2M3</accession>